<evidence type="ECO:0000256" key="1">
    <source>
        <dbReference type="ARBA" id="ARBA00004651"/>
    </source>
</evidence>
<dbReference type="Proteomes" id="UP000251571">
    <property type="component" value="Unassembled WGS sequence"/>
</dbReference>
<evidence type="ECO:0000313" key="9">
    <source>
        <dbReference type="EMBL" id="SSA50579.1"/>
    </source>
</evidence>
<evidence type="ECO:0000313" key="8">
    <source>
        <dbReference type="EMBL" id="PWJ13253.1"/>
    </source>
</evidence>
<comment type="subcellular location">
    <subcellularLocation>
        <location evidence="1">Cell membrane</location>
        <topology evidence="1">Multi-pass membrane protein</topology>
    </subcellularLocation>
</comment>
<dbReference type="AlphaFoldDB" id="A0A2Y9B8N2"/>
<evidence type="ECO:0000256" key="7">
    <source>
        <dbReference type="SAM" id="Phobius"/>
    </source>
</evidence>
<keyword evidence="4 7" id="KW-1133">Transmembrane helix</keyword>
<keyword evidence="2" id="KW-1003">Cell membrane</keyword>
<organism evidence="9 11">
    <name type="scientific">Jannaschia seohaensis</name>
    <dbReference type="NCBI Taxonomy" id="475081"/>
    <lineage>
        <taxon>Bacteria</taxon>
        <taxon>Pseudomonadati</taxon>
        <taxon>Pseudomonadota</taxon>
        <taxon>Alphaproteobacteria</taxon>
        <taxon>Rhodobacterales</taxon>
        <taxon>Roseobacteraceae</taxon>
        <taxon>Jannaschia</taxon>
    </lineage>
</organism>
<feature type="transmembrane region" description="Helical" evidence="7">
    <location>
        <begin position="59"/>
        <end position="83"/>
    </location>
</feature>
<reference evidence="8 10" key="2">
    <citation type="submission" date="2018-03" db="EMBL/GenBank/DDBJ databases">
        <title>Genomic Encyclopedia of Archaeal and Bacterial Type Strains, Phase II (KMG-II): from individual species to whole genera.</title>
        <authorList>
            <person name="Goeker M."/>
        </authorList>
    </citation>
    <scope>NUCLEOTIDE SEQUENCE [LARGE SCALE GENOMIC DNA]</scope>
    <source>
        <strain evidence="8 10">DSM 25227</strain>
    </source>
</reference>
<dbReference type="EMBL" id="QGDJ01000014">
    <property type="protein sequence ID" value="PWJ13253.1"/>
    <property type="molecule type" value="Genomic_DNA"/>
</dbReference>
<dbReference type="PANTHER" id="PTHR30213">
    <property type="entry name" value="INNER MEMBRANE PROTEIN YHJD"/>
    <property type="match status" value="1"/>
</dbReference>
<dbReference type="EMBL" id="UETC01000014">
    <property type="protein sequence ID" value="SSA50579.1"/>
    <property type="molecule type" value="Genomic_DNA"/>
</dbReference>
<evidence type="ECO:0000313" key="11">
    <source>
        <dbReference type="Proteomes" id="UP000251571"/>
    </source>
</evidence>
<evidence type="ECO:0000256" key="2">
    <source>
        <dbReference type="ARBA" id="ARBA00022475"/>
    </source>
</evidence>
<keyword evidence="10" id="KW-1185">Reference proteome</keyword>
<evidence type="ECO:0000256" key="6">
    <source>
        <dbReference type="SAM" id="MobiDB-lite"/>
    </source>
</evidence>
<evidence type="ECO:0000313" key="10">
    <source>
        <dbReference type="Proteomes" id="UP000245839"/>
    </source>
</evidence>
<gene>
    <name evidence="8" type="ORF">BCF38_11415</name>
    <name evidence="9" type="ORF">SAMN05421539_11415</name>
</gene>
<dbReference type="PANTHER" id="PTHR30213:SF0">
    <property type="entry name" value="UPF0761 MEMBRANE PROTEIN YIHY"/>
    <property type="match status" value="1"/>
</dbReference>
<dbReference type="Proteomes" id="UP000245839">
    <property type="component" value="Unassembled WGS sequence"/>
</dbReference>
<evidence type="ECO:0000256" key="5">
    <source>
        <dbReference type="ARBA" id="ARBA00023136"/>
    </source>
</evidence>
<name>A0A2Y9B8N2_9RHOB</name>
<keyword evidence="3 7" id="KW-0812">Transmembrane</keyword>
<sequence length="154" mass="15964">MFPALPPLLSIAGLVLDPGEVVGALEHVSPLDPGEVSTILLNQATTVSESQMGGWTPRVLLGILAAAALSLWRAMSVGVPIYVGHFDSYNETFGSLAGVVLLLTWIWLSAHIGLIAAEVNAEMEAQTRHDTTVGANAPGGERGARKAGELGAAQ</sequence>
<feature type="transmembrane region" description="Helical" evidence="7">
    <location>
        <begin position="95"/>
        <end position="117"/>
    </location>
</feature>
<reference evidence="9 11" key="1">
    <citation type="submission" date="2016-10" db="EMBL/GenBank/DDBJ databases">
        <authorList>
            <person name="Cai Z."/>
        </authorList>
    </citation>
    <scope>NUCLEOTIDE SEQUENCE [LARGE SCALE GENOMIC DNA]</scope>
    <source>
        <strain evidence="9 11">DSM 25227</strain>
    </source>
</reference>
<evidence type="ECO:0000256" key="3">
    <source>
        <dbReference type="ARBA" id="ARBA00022692"/>
    </source>
</evidence>
<feature type="region of interest" description="Disordered" evidence="6">
    <location>
        <begin position="129"/>
        <end position="154"/>
    </location>
</feature>
<dbReference type="Pfam" id="PF03631">
    <property type="entry name" value="Virul_fac_BrkB"/>
    <property type="match status" value="1"/>
</dbReference>
<dbReference type="RefSeq" id="WP_245947662.1">
    <property type="nucleotide sequence ID" value="NZ_QGDJ01000014.1"/>
</dbReference>
<proteinExistence type="predicted"/>
<keyword evidence="5 7" id="KW-0472">Membrane</keyword>
<protein>
    <submittedName>
        <fullName evidence="9">Virulence factor BrkB</fullName>
    </submittedName>
</protein>
<evidence type="ECO:0000256" key="4">
    <source>
        <dbReference type="ARBA" id="ARBA00022989"/>
    </source>
</evidence>
<dbReference type="GO" id="GO:0005886">
    <property type="term" value="C:plasma membrane"/>
    <property type="evidence" value="ECO:0007669"/>
    <property type="project" value="UniProtKB-SubCell"/>
</dbReference>
<dbReference type="InterPro" id="IPR017039">
    <property type="entry name" value="Virul_fac_BrkB"/>
</dbReference>
<accession>A0A2Y9B8N2</accession>